<dbReference type="EMBL" id="CAUDKO010000007">
    <property type="protein sequence ID" value="CAJ0881361.1"/>
    <property type="molecule type" value="Genomic_DNA"/>
</dbReference>
<evidence type="ECO:0000313" key="2">
    <source>
        <dbReference type="EMBL" id="CAJ0893054.1"/>
    </source>
</evidence>
<protein>
    <submittedName>
        <fullName evidence="1">Uncharacterized protein</fullName>
    </submittedName>
</protein>
<keyword evidence="3" id="KW-1185">Reference proteome</keyword>
<dbReference type="Proteomes" id="UP001189792">
    <property type="component" value="Unassembled WGS sequence"/>
</dbReference>
<name>A0AAD2C984_9RALS</name>
<dbReference type="EMBL" id="CAUDLI010000008">
    <property type="protein sequence ID" value="CAJ0893054.1"/>
    <property type="molecule type" value="Genomic_DNA"/>
</dbReference>
<dbReference type="RefSeq" id="WP_316857387.1">
    <property type="nucleotide sequence ID" value="NZ_CAUDKO010000007.1"/>
</dbReference>
<organism evidence="1 4">
    <name type="scientific">Ralstonia flatus</name>
    <dbReference type="NCBI Taxonomy" id="3058601"/>
    <lineage>
        <taxon>Bacteria</taxon>
        <taxon>Pseudomonadati</taxon>
        <taxon>Pseudomonadota</taxon>
        <taxon>Betaproteobacteria</taxon>
        <taxon>Burkholderiales</taxon>
        <taxon>Burkholderiaceae</taxon>
        <taxon>Ralstonia</taxon>
    </lineage>
</organism>
<evidence type="ECO:0000313" key="1">
    <source>
        <dbReference type="EMBL" id="CAJ0881361.1"/>
    </source>
</evidence>
<dbReference type="AlphaFoldDB" id="A0AAD2C984"/>
<evidence type="ECO:0000313" key="4">
    <source>
        <dbReference type="Proteomes" id="UP001190491"/>
    </source>
</evidence>
<gene>
    <name evidence="2" type="ORF">R77564_03680</name>
    <name evidence="1" type="ORF">R77567_03381</name>
</gene>
<proteinExistence type="predicted"/>
<comment type="caution">
    <text evidence="1">The sequence shown here is derived from an EMBL/GenBank/DDBJ whole genome shotgun (WGS) entry which is preliminary data.</text>
</comment>
<dbReference type="Proteomes" id="UP001190491">
    <property type="component" value="Unassembled WGS sequence"/>
</dbReference>
<accession>A0AAD2C984</accession>
<evidence type="ECO:0000313" key="3">
    <source>
        <dbReference type="Proteomes" id="UP001189792"/>
    </source>
</evidence>
<sequence length="135" mass="15028">MAPDDFIQSLQEIRAEVQVLYAMHCMARVELDLYVQSIFGLIDSQVDVAMRGNISNLIQTAKEMNREVLELNRQRGRYFGVVLDLNTTGILIASRTNAAIVIPLSDIDDLSQGLKAGDQIGADYVDGRCEIRVRA</sequence>
<reference evidence="1 3" key="1">
    <citation type="submission" date="2023-07" db="EMBL/GenBank/DDBJ databases">
        <authorList>
            <person name="Peeters C."/>
        </authorList>
    </citation>
    <scope>NUCLEOTIDE SEQUENCE</scope>
    <source>
        <strain evidence="2 3">LMG 32965</strain>
        <strain evidence="1">R-77567</strain>
    </source>
</reference>